<dbReference type="InterPro" id="IPR052030">
    <property type="entry name" value="Peptidase_M20/M20A_hydrolases"/>
</dbReference>
<accession>A0A165G2A8</accession>
<dbReference type="GO" id="GO:0016805">
    <property type="term" value="F:dipeptidase activity"/>
    <property type="evidence" value="ECO:0007669"/>
    <property type="project" value="InterPro"/>
</dbReference>
<dbReference type="PIRSF" id="PIRSF037226">
    <property type="entry name" value="Amidohydrolase_ACY1L2_prd"/>
    <property type="match status" value="1"/>
</dbReference>
<evidence type="ECO:0000313" key="5">
    <source>
        <dbReference type="Proteomes" id="UP000077266"/>
    </source>
</evidence>
<sequence length="426" mass="45581">MDDDAPPDYTSATHTKSDVLQTIETELDALDGELRELSLQIHDHPEIGFQEKYAHDQLTTFMRTHGFDVEEHAYGLDTAWRASFSHGKGGRVLGVNSEMDALPGVGHACGHNLIAICGVGIALALKAALEKHDVAGTVVLLGTPAEEGGGGKVIMIKRDAYKDMHACLMTHPGPGPKKSAGTGPSLAVKSISVEYFGHTAHAGAQPWEGQNALDAAVLAYNSIAVLRQQIKPTHRVHGIVEGRNWAPNIIPDYAKLRWIVRAPTFAEAEVLYARVVNCFKAAALATACKVEITDDQGLFDLVQNEALAGEFAAVAKEHYGVDTSPEVAGAIGGSTDFGNVTYELPALHPSFAIPTEPNGGNHTPAFTASARTKEAHVAAIVVTKSLAMVGWRVLTDDTFYTEVKDAFERQVPPRKDAAEAVKLAQE</sequence>
<dbReference type="InParanoid" id="A0A165G2A8"/>
<protein>
    <recommendedName>
        <fullName evidence="2">Peptidase M20 domain-containing protein 2</fullName>
    </recommendedName>
</protein>
<evidence type="ECO:0000313" key="4">
    <source>
        <dbReference type="EMBL" id="KZV89878.1"/>
    </source>
</evidence>
<dbReference type="Proteomes" id="UP000077266">
    <property type="component" value="Unassembled WGS sequence"/>
</dbReference>
<dbReference type="Pfam" id="PF07687">
    <property type="entry name" value="M20_dimer"/>
    <property type="match status" value="1"/>
</dbReference>
<dbReference type="OrthoDB" id="6119954at2759"/>
<gene>
    <name evidence="4" type="ORF">EXIGLDRAFT_711031</name>
</gene>
<dbReference type="InterPro" id="IPR017144">
    <property type="entry name" value="Xaa-Arg_dipeptidase"/>
</dbReference>
<dbReference type="Pfam" id="PF01546">
    <property type="entry name" value="Peptidase_M20"/>
    <property type="match status" value="1"/>
</dbReference>
<dbReference type="SUPFAM" id="SSF53187">
    <property type="entry name" value="Zn-dependent exopeptidases"/>
    <property type="match status" value="1"/>
</dbReference>
<reference evidence="4 5" key="1">
    <citation type="journal article" date="2016" name="Mol. Biol. Evol.">
        <title>Comparative Genomics of Early-Diverging Mushroom-Forming Fungi Provides Insights into the Origins of Lignocellulose Decay Capabilities.</title>
        <authorList>
            <person name="Nagy L.G."/>
            <person name="Riley R."/>
            <person name="Tritt A."/>
            <person name="Adam C."/>
            <person name="Daum C."/>
            <person name="Floudas D."/>
            <person name="Sun H."/>
            <person name="Yadav J.S."/>
            <person name="Pangilinan J."/>
            <person name="Larsson K.H."/>
            <person name="Matsuura K."/>
            <person name="Barry K."/>
            <person name="Labutti K."/>
            <person name="Kuo R."/>
            <person name="Ohm R.A."/>
            <person name="Bhattacharya S.S."/>
            <person name="Shirouzu T."/>
            <person name="Yoshinaga Y."/>
            <person name="Martin F.M."/>
            <person name="Grigoriev I.V."/>
            <person name="Hibbett D.S."/>
        </authorList>
    </citation>
    <scope>NUCLEOTIDE SEQUENCE [LARGE SCALE GENOMIC DNA]</scope>
    <source>
        <strain evidence="4 5">HHB12029</strain>
    </source>
</reference>
<proteinExistence type="inferred from homology"/>
<organism evidence="4 5">
    <name type="scientific">Exidia glandulosa HHB12029</name>
    <dbReference type="NCBI Taxonomy" id="1314781"/>
    <lineage>
        <taxon>Eukaryota</taxon>
        <taxon>Fungi</taxon>
        <taxon>Dikarya</taxon>
        <taxon>Basidiomycota</taxon>
        <taxon>Agaricomycotina</taxon>
        <taxon>Agaricomycetes</taxon>
        <taxon>Auriculariales</taxon>
        <taxon>Exidiaceae</taxon>
        <taxon>Exidia</taxon>
    </lineage>
</organism>
<dbReference type="NCBIfam" id="TIGR01891">
    <property type="entry name" value="amidohydrolases"/>
    <property type="match status" value="1"/>
</dbReference>
<dbReference type="PANTHER" id="PTHR30575">
    <property type="entry name" value="PEPTIDASE M20"/>
    <property type="match status" value="1"/>
</dbReference>
<dbReference type="AlphaFoldDB" id="A0A165G2A8"/>
<dbReference type="InterPro" id="IPR011650">
    <property type="entry name" value="Peptidase_M20_dimer"/>
</dbReference>
<dbReference type="SUPFAM" id="SSF55031">
    <property type="entry name" value="Bacterial exopeptidase dimerisation domain"/>
    <property type="match status" value="1"/>
</dbReference>
<evidence type="ECO:0000256" key="2">
    <source>
        <dbReference type="PIRNR" id="PIRNR037226"/>
    </source>
</evidence>
<feature type="domain" description="Peptidase M20 dimerisation" evidence="3">
    <location>
        <begin position="191"/>
        <end position="284"/>
    </location>
</feature>
<dbReference type="STRING" id="1314781.A0A165G2A8"/>
<dbReference type="EMBL" id="KV426061">
    <property type="protein sequence ID" value="KZV89878.1"/>
    <property type="molecule type" value="Genomic_DNA"/>
</dbReference>
<keyword evidence="5" id="KW-1185">Reference proteome</keyword>
<comment type="similarity">
    <text evidence="1 2">Belongs to the peptidase M20A family.</text>
</comment>
<dbReference type="Gene3D" id="3.30.70.360">
    <property type="match status" value="1"/>
</dbReference>
<dbReference type="PANTHER" id="PTHR30575:SF0">
    <property type="entry name" value="XAA-ARG DIPEPTIDASE"/>
    <property type="match status" value="1"/>
</dbReference>
<dbReference type="InterPro" id="IPR036264">
    <property type="entry name" value="Bact_exopeptidase_dim_dom"/>
</dbReference>
<dbReference type="InterPro" id="IPR017439">
    <property type="entry name" value="Amidohydrolase"/>
</dbReference>
<dbReference type="CDD" id="cd03887">
    <property type="entry name" value="M20_Acy1L2"/>
    <property type="match status" value="1"/>
</dbReference>
<dbReference type="FunFam" id="3.30.70.360:FF:000004">
    <property type="entry name" value="Peptidase M20 domain-containing protein 2"/>
    <property type="match status" value="1"/>
</dbReference>
<name>A0A165G2A8_EXIGL</name>
<evidence type="ECO:0000259" key="3">
    <source>
        <dbReference type="Pfam" id="PF07687"/>
    </source>
</evidence>
<evidence type="ECO:0000256" key="1">
    <source>
        <dbReference type="ARBA" id="ARBA00006247"/>
    </source>
</evidence>
<dbReference type="Gene3D" id="3.40.630.10">
    <property type="entry name" value="Zn peptidases"/>
    <property type="match status" value="1"/>
</dbReference>
<dbReference type="InterPro" id="IPR002933">
    <property type="entry name" value="Peptidase_M20"/>
</dbReference>